<sequence>MAGTARHPEAVSLLGLAWPSAPVSRVTGCLSDPPLPCFFLLFQGSCSIHPSLYNENVNPNLRDSMSGFCGQDTAELADCFFDVIYFYVVFVDGNCIISYCEVHTSHILNKDLNITISGLMGNEQPAVAIGPCAPSSASRGSGVLSPAQRPASGCVEATGRRWTTIPAFCLETTAVRKVKVCDEAAPGKGRRPEQPQAAHPRLPSVPCPFAGKLRFPHSTWFISSETYFAEAQTENEGESLVFEDVGQVSHEILMPKLVKMSPECVCTGSRDGKGTGLTETCVPLREETPVAVFNGRRGHKVSVLPDDVTAPRGQATVAGRTVTPPSAVVTLRVVCTLTPQGRTQGLQTKYFVQQRASNILADAFTKSTSRNLQRRVRGHRVLRPPGPGCQGLHPGLSPACLVLSERKPMEAEQGGALSRPEAGWQSQTRGNMNVYDPGMPTLAPSSTWLQLGTVQLLQRALIVTTSRTKQDSAPPSPRAHGDLAGPPRDQTQHQESVSTCSSGPGQAAGMATWSQDGVSAVISISRDKEPCGFETGVNPRNRTSSDPWIVVVKERPRRTAAPRAQLVLRPPLQWPPDKLCKDKRIKLWWHDYQKKPKALLNLEREDGVTGWHHGLVQHRAEHQRWSLEKAVTLRSIWMLLTLEKPFVLYPECFQESSIRGITLDDFLKIWQGIDIETKMHVRFLNMETIALCH</sequence>
<accession>L8J025</accession>
<reference evidence="2 3" key="1">
    <citation type="journal article" date="2012" name="Nat. Genet.">
        <title>The yak genome and adaptation to life at high altitude.</title>
        <authorList>
            <person name="Qiu Q."/>
            <person name="Zhang G."/>
            <person name="Ma T."/>
            <person name="Qian W."/>
            <person name="Wang J."/>
            <person name="Ye Z."/>
            <person name="Cao C."/>
            <person name="Hu Q."/>
            <person name="Kim J."/>
            <person name="Larkin D.M."/>
            <person name="Auvil L."/>
            <person name="Capitanu B."/>
            <person name="Ma J."/>
            <person name="Lewin H.A."/>
            <person name="Qian X."/>
            <person name="Lang Y."/>
            <person name="Zhou R."/>
            <person name="Wang L."/>
            <person name="Wang K."/>
            <person name="Xia J."/>
            <person name="Liao S."/>
            <person name="Pan S."/>
            <person name="Lu X."/>
            <person name="Hou H."/>
            <person name="Wang Y."/>
            <person name="Zang X."/>
            <person name="Yin Y."/>
            <person name="Ma H."/>
            <person name="Zhang J."/>
            <person name="Wang Z."/>
            <person name="Zhang Y."/>
            <person name="Zhang D."/>
            <person name="Yonezawa T."/>
            <person name="Hasegawa M."/>
            <person name="Zhong Y."/>
            <person name="Liu W."/>
            <person name="Zhang Y."/>
            <person name="Huang Z."/>
            <person name="Zhang S."/>
            <person name="Long R."/>
            <person name="Yang H."/>
            <person name="Wang J."/>
            <person name="Lenstra J.A."/>
            <person name="Cooper D.N."/>
            <person name="Wu Y."/>
            <person name="Wang J."/>
            <person name="Shi P."/>
            <person name="Wang J."/>
            <person name="Liu J."/>
        </authorList>
    </citation>
    <scope>NUCLEOTIDE SEQUENCE [LARGE SCALE GENOMIC DNA]</scope>
    <source>
        <strain evidence="3">yakQH1</strain>
    </source>
</reference>
<dbReference type="AlphaFoldDB" id="L8J025"/>
<evidence type="ECO:0000313" key="3">
    <source>
        <dbReference type="Proteomes" id="UP000011080"/>
    </source>
</evidence>
<proteinExistence type="predicted"/>
<dbReference type="EMBL" id="JH880504">
    <property type="protein sequence ID" value="ELR60989.1"/>
    <property type="molecule type" value="Genomic_DNA"/>
</dbReference>
<feature type="region of interest" description="Disordered" evidence="1">
    <location>
        <begin position="465"/>
        <end position="510"/>
    </location>
</feature>
<organism evidence="2 3">
    <name type="scientific">Bos mutus</name>
    <name type="common">wild yak</name>
    <dbReference type="NCBI Taxonomy" id="72004"/>
    <lineage>
        <taxon>Eukaryota</taxon>
        <taxon>Metazoa</taxon>
        <taxon>Chordata</taxon>
        <taxon>Craniata</taxon>
        <taxon>Vertebrata</taxon>
        <taxon>Euteleostomi</taxon>
        <taxon>Mammalia</taxon>
        <taxon>Eutheria</taxon>
        <taxon>Laurasiatheria</taxon>
        <taxon>Artiodactyla</taxon>
        <taxon>Ruminantia</taxon>
        <taxon>Pecora</taxon>
        <taxon>Bovidae</taxon>
        <taxon>Bovinae</taxon>
        <taxon>Bos</taxon>
    </lineage>
</organism>
<evidence type="ECO:0000256" key="1">
    <source>
        <dbReference type="SAM" id="MobiDB-lite"/>
    </source>
</evidence>
<protein>
    <submittedName>
        <fullName evidence="2">Uncharacterized protein</fullName>
    </submittedName>
</protein>
<evidence type="ECO:0000313" key="2">
    <source>
        <dbReference type="EMBL" id="ELR60989.1"/>
    </source>
</evidence>
<name>L8J025_9CETA</name>
<gene>
    <name evidence="2" type="ORF">M91_19301</name>
</gene>
<dbReference type="Proteomes" id="UP000011080">
    <property type="component" value="Unassembled WGS sequence"/>
</dbReference>
<feature type="compositionally biased region" description="Polar residues" evidence="1">
    <location>
        <begin position="493"/>
        <end position="504"/>
    </location>
</feature>